<sequence>MTQYILFKAGDQTFGLPISETDKIIALENHTPVPDMSSYIVGVQEVEGEVIAVIDLLDRFYQKPHLSPEEADIILVNWKDTTIGLLVDEVTVVKTFNTEDLLETEEEKIDGLSTSYISFFVQTEEGIIPILDSHYLFAEEKGDELRRLVSIHAVKD</sequence>
<dbReference type="PANTHER" id="PTHR22617">
    <property type="entry name" value="CHEMOTAXIS SENSOR HISTIDINE KINASE-RELATED"/>
    <property type="match status" value="1"/>
</dbReference>
<keyword evidence="3" id="KW-1185">Reference proteome</keyword>
<dbReference type="OrthoDB" id="9794382at2"/>
<feature type="domain" description="CheW-like" evidence="1">
    <location>
        <begin position="1"/>
        <end position="142"/>
    </location>
</feature>
<gene>
    <name evidence="2" type="ORF">SAMN04488099_10314</name>
</gene>
<proteinExistence type="predicted"/>
<dbReference type="Gene3D" id="2.30.30.40">
    <property type="entry name" value="SH3 Domains"/>
    <property type="match status" value="1"/>
</dbReference>
<dbReference type="Pfam" id="PF01584">
    <property type="entry name" value="CheW"/>
    <property type="match status" value="1"/>
</dbReference>
<dbReference type="RefSeq" id="WP_091479071.1">
    <property type="nucleotide sequence ID" value="NZ_BJYC01000021.1"/>
</dbReference>
<dbReference type="GO" id="GO:0007165">
    <property type="term" value="P:signal transduction"/>
    <property type="evidence" value="ECO:0007669"/>
    <property type="project" value="InterPro"/>
</dbReference>
<dbReference type="InterPro" id="IPR039315">
    <property type="entry name" value="CheW"/>
</dbReference>
<dbReference type="GO" id="GO:0006935">
    <property type="term" value="P:chemotaxis"/>
    <property type="evidence" value="ECO:0007669"/>
    <property type="project" value="InterPro"/>
</dbReference>
<accession>A0A1H7HF94</accession>
<dbReference type="EMBL" id="FNZU01000003">
    <property type="protein sequence ID" value="SEK46905.1"/>
    <property type="molecule type" value="Genomic_DNA"/>
</dbReference>
<dbReference type="Proteomes" id="UP000199081">
    <property type="component" value="Unassembled WGS sequence"/>
</dbReference>
<reference evidence="3" key="1">
    <citation type="submission" date="2016-10" db="EMBL/GenBank/DDBJ databases">
        <authorList>
            <person name="Varghese N."/>
            <person name="Submissions S."/>
        </authorList>
    </citation>
    <scope>NUCLEOTIDE SEQUENCE [LARGE SCALE GENOMIC DNA]</scope>
    <source>
        <strain evidence="3">DSM 19183</strain>
    </source>
</reference>
<dbReference type="Gene3D" id="2.40.50.180">
    <property type="entry name" value="CheA-289, Domain 4"/>
    <property type="match status" value="1"/>
</dbReference>
<dbReference type="PANTHER" id="PTHR22617:SF23">
    <property type="entry name" value="CHEMOTAXIS PROTEIN CHEW"/>
    <property type="match status" value="1"/>
</dbReference>
<dbReference type="InterPro" id="IPR002545">
    <property type="entry name" value="CheW-lke_dom"/>
</dbReference>
<name>A0A1H7HF94_9LACT</name>
<evidence type="ECO:0000313" key="3">
    <source>
        <dbReference type="Proteomes" id="UP000199081"/>
    </source>
</evidence>
<protein>
    <submittedName>
        <fullName evidence="2">Purine-binding chemotaxis protein CheW</fullName>
    </submittedName>
</protein>
<dbReference type="SMART" id="SM00260">
    <property type="entry name" value="CheW"/>
    <property type="match status" value="1"/>
</dbReference>
<evidence type="ECO:0000313" key="2">
    <source>
        <dbReference type="EMBL" id="SEK46905.1"/>
    </source>
</evidence>
<evidence type="ECO:0000259" key="1">
    <source>
        <dbReference type="PROSITE" id="PS50851"/>
    </source>
</evidence>
<dbReference type="InterPro" id="IPR036061">
    <property type="entry name" value="CheW-like_dom_sf"/>
</dbReference>
<organism evidence="2 3">
    <name type="scientific">Alkalibacterium pelagium</name>
    <dbReference type="NCBI Taxonomy" id="426702"/>
    <lineage>
        <taxon>Bacteria</taxon>
        <taxon>Bacillati</taxon>
        <taxon>Bacillota</taxon>
        <taxon>Bacilli</taxon>
        <taxon>Lactobacillales</taxon>
        <taxon>Carnobacteriaceae</taxon>
        <taxon>Alkalibacterium</taxon>
    </lineage>
</organism>
<dbReference type="STRING" id="426702.SAMN04488099_10314"/>
<dbReference type="SUPFAM" id="SSF50341">
    <property type="entry name" value="CheW-like"/>
    <property type="match status" value="1"/>
</dbReference>
<dbReference type="AlphaFoldDB" id="A0A1H7HF94"/>
<dbReference type="GO" id="GO:0005829">
    <property type="term" value="C:cytosol"/>
    <property type="evidence" value="ECO:0007669"/>
    <property type="project" value="TreeGrafter"/>
</dbReference>
<dbReference type="PROSITE" id="PS50851">
    <property type="entry name" value="CHEW"/>
    <property type="match status" value="1"/>
</dbReference>